<accession>A0A8J5MG04</accession>
<keyword evidence="1" id="KW-0812">Transmembrane</keyword>
<feature type="transmembrane region" description="Helical" evidence="1">
    <location>
        <begin position="20"/>
        <end position="39"/>
    </location>
</feature>
<dbReference type="AlphaFoldDB" id="A0A8J5MG04"/>
<sequence>MYVAYPAYQVLFSKANYTIYEIPVLLILPLFRLVVKVVFASAATHKEDMIPAQVVFTVDFFDAVYLVTSIQNVSTLALAAVMAVDLLQTATELHELHRQTRRILSRLHVVGDSTDIRDINLLVAIRELCSANVLDQNGLSSKSIQVRSCIYHQVSDEGRALLDRLESNSVTRSAVSSSPHTLKTYSRLSPRVSTPASGSSWYWVTRWFRSTEAVAQTQLPSSPCVTPNSSRKIASRIATQAKQSIILQQALKVLFTSECLLLSEYLEIFVPAVYGVFVVAVVNLPSAQYHTDLANVTRENVGGIVSRIFVYVLMELASFVVLAVITQRNCGINALYQLAFVLETQMLFVQSTLMMWILMTLTYRVTHFGCDFSFQFSWIDTAI</sequence>
<feature type="transmembrane region" description="Helical" evidence="1">
    <location>
        <begin position="338"/>
        <end position="359"/>
    </location>
</feature>
<gene>
    <name evidence="2" type="ORF">JG688_00009185</name>
</gene>
<dbReference type="Proteomes" id="UP000709295">
    <property type="component" value="Unassembled WGS sequence"/>
</dbReference>
<comment type="caution">
    <text evidence="2">The sequence shown here is derived from an EMBL/GenBank/DDBJ whole genome shotgun (WGS) entry which is preliminary data.</text>
</comment>
<proteinExistence type="predicted"/>
<feature type="transmembrane region" description="Helical" evidence="1">
    <location>
        <begin position="265"/>
        <end position="284"/>
    </location>
</feature>
<dbReference type="EMBL" id="JAENGY010000516">
    <property type="protein sequence ID" value="KAG6961256.1"/>
    <property type="molecule type" value="Genomic_DNA"/>
</dbReference>
<evidence type="ECO:0000313" key="3">
    <source>
        <dbReference type="Proteomes" id="UP000709295"/>
    </source>
</evidence>
<evidence type="ECO:0000313" key="2">
    <source>
        <dbReference type="EMBL" id="KAG6961256.1"/>
    </source>
</evidence>
<evidence type="ECO:0000256" key="1">
    <source>
        <dbReference type="SAM" id="Phobius"/>
    </source>
</evidence>
<reference evidence="2" key="1">
    <citation type="submission" date="2021-01" db="EMBL/GenBank/DDBJ databases">
        <title>Phytophthora aleatoria, a newly-described species from Pinus radiata is distinct from Phytophthora cactorum isolates based on comparative genomics.</title>
        <authorList>
            <person name="Mcdougal R."/>
            <person name="Panda P."/>
            <person name="Williams N."/>
            <person name="Studholme D.J."/>
        </authorList>
    </citation>
    <scope>NUCLEOTIDE SEQUENCE</scope>
    <source>
        <strain evidence="2">NZFS 4037</strain>
    </source>
</reference>
<keyword evidence="1" id="KW-1133">Transmembrane helix</keyword>
<organism evidence="2 3">
    <name type="scientific">Phytophthora aleatoria</name>
    <dbReference type="NCBI Taxonomy" id="2496075"/>
    <lineage>
        <taxon>Eukaryota</taxon>
        <taxon>Sar</taxon>
        <taxon>Stramenopiles</taxon>
        <taxon>Oomycota</taxon>
        <taxon>Peronosporomycetes</taxon>
        <taxon>Peronosporales</taxon>
        <taxon>Peronosporaceae</taxon>
        <taxon>Phytophthora</taxon>
    </lineage>
</organism>
<keyword evidence="3" id="KW-1185">Reference proteome</keyword>
<keyword evidence="1" id="KW-0472">Membrane</keyword>
<name>A0A8J5MG04_9STRA</name>
<protein>
    <recommendedName>
        <fullName evidence="4">Transmembrane protein</fullName>
    </recommendedName>
</protein>
<feature type="transmembrane region" description="Helical" evidence="1">
    <location>
        <begin position="304"/>
        <end position="326"/>
    </location>
</feature>
<evidence type="ECO:0008006" key="4">
    <source>
        <dbReference type="Google" id="ProtNLM"/>
    </source>
</evidence>